<feature type="transmembrane region" description="Helical" evidence="8">
    <location>
        <begin position="228"/>
        <end position="246"/>
    </location>
</feature>
<dbReference type="InterPro" id="IPR027417">
    <property type="entry name" value="P-loop_NTPase"/>
</dbReference>
<sequence>MSSSKPSSSSSSPSSSFSSSSSQSQNRTFTGRKRRGPNGPGQGPGFLGTVEKPKNFRTTLNRLLGYLKPHRTGIAVVLILAVLSTAFTVLAPLIIGDIINVLFEGAVETVGNISGSVNGSSGGIGSNGGGSSVGSGGYSSQISIDFSAVTTLLLLLLGLYVGSSVFAYFQQYIIAGVTQKVVSDLRSEVGSKLSRLQLKYYDTHTHGEIMSRILSDVDTISNTLQQGVVQLITASVTLLGIILIMLYLNPLLTLICFLILPISAVLTKMIVSKSQPYFKKQQEITADLNGHVEEMYTGHKIIKAFGREQKASEKFDGINDDLYDVGWKSQFISGIAMPVLFSVQNIGYVIVCIVGCLFVLAGSMNIGNVQSFILYSKQFTQPITQISTVINTIQSTLAAAEHVFEILDEAEELPDSPYAEDAVNPRGAVVFDHVSFGYEPEKPVIRDLNLTIYPGESVAIVGPTGAGKTTILNLLMRFYEIGGGRILIDDIDITNLKRHDLRDMFGMVLQTPWLFNGTVRENIAYGNEEASDDEIIQAAKAAYADAFIRRLPNGYDTVINEDASNISEGQKQMLTIARAFLSDPVILLLDEATSNVDTLTEVHIRDAMATLMKGRTSFVIAHRLSTVKNADLILVINKGEIIERGNHDELMAADGFYAMLYNSQFSSANLDETFEQVEKKISSRKNSTVHS</sequence>
<keyword evidence="5 8" id="KW-1133">Transmembrane helix</keyword>
<evidence type="ECO:0000256" key="1">
    <source>
        <dbReference type="ARBA" id="ARBA00004141"/>
    </source>
</evidence>
<keyword evidence="6 8" id="KW-0472">Membrane</keyword>
<name>A0ABU3VR66_9EURY</name>
<dbReference type="SUPFAM" id="SSF52540">
    <property type="entry name" value="P-loop containing nucleoside triphosphate hydrolases"/>
    <property type="match status" value="1"/>
</dbReference>
<reference evidence="11 12" key="1">
    <citation type="submission" date="2023-06" db="EMBL/GenBank/DDBJ databases">
        <title>Genome sequence of Methanimicrococcus sp. At1.</title>
        <authorList>
            <person name="Protasov E."/>
            <person name="Platt K."/>
            <person name="Poehlein A."/>
            <person name="Daniel R."/>
            <person name="Brune A."/>
        </authorList>
    </citation>
    <scope>NUCLEOTIDE SEQUENCE [LARGE SCALE GENOMIC DNA]</scope>
    <source>
        <strain evidence="11 12">At1</strain>
    </source>
</reference>
<keyword evidence="2 8" id="KW-0812">Transmembrane</keyword>
<feature type="region of interest" description="Disordered" evidence="7">
    <location>
        <begin position="1"/>
        <end position="52"/>
    </location>
</feature>
<dbReference type="InterPro" id="IPR003439">
    <property type="entry name" value="ABC_transporter-like_ATP-bd"/>
</dbReference>
<dbReference type="PROSITE" id="PS50929">
    <property type="entry name" value="ABC_TM1F"/>
    <property type="match status" value="1"/>
</dbReference>
<evidence type="ECO:0000313" key="11">
    <source>
        <dbReference type="EMBL" id="MDV0445904.1"/>
    </source>
</evidence>
<dbReference type="Pfam" id="PF00664">
    <property type="entry name" value="ABC_membrane"/>
    <property type="match status" value="1"/>
</dbReference>
<evidence type="ECO:0000256" key="5">
    <source>
        <dbReference type="ARBA" id="ARBA00022989"/>
    </source>
</evidence>
<evidence type="ECO:0000256" key="6">
    <source>
        <dbReference type="ARBA" id="ARBA00023136"/>
    </source>
</evidence>
<evidence type="ECO:0000313" key="12">
    <source>
        <dbReference type="Proteomes" id="UP001272052"/>
    </source>
</evidence>
<dbReference type="InterPro" id="IPR039421">
    <property type="entry name" value="Type_1_exporter"/>
</dbReference>
<dbReference type="GO" id="GO:0005524">
    <property type="term" value="F:ATP binding"/>
    <property type="evidence" value="ECO:0007669"/>
    <property type="project" value="UniProtKB-KW"/>
</dbReference>
<dbReference type="PANTHER" id="PTHR43394:SF1">
    <property type="entry name" value="ATP-BINDING CASSETTE SUB-FAMILY B MEMBER 10, MITOCHONDRIAL"/>
    <property type="match status" value="1"/>
</dbReference>
<dbReference type="InterPro" id="IPR003593">
    <property type="entry name" value="AAA+_ATPase"/>
</dbReference>
<dbReference type="InterPro" id="IPR036640">
    <property type="entry name" value="ABC1_TM_sf"/>
</dbReference>
<evidence type="ECO:0000259" key="10">
    <source>
        <dbReference type="PROSITE" id="PS50929"/>
    </source>
</evidence>
<dbReference type="Gene3D" id="1.20.1560.10">
    <property type="entry name" value="ABC transporter type 1, transmembrane domain"/>
    <property type="match status" value="1"/>
</dbReference>
<gene>
    <name evidence="11" type="ORF">MmiAt1_15050</name>
</gene>
<evidence type="ECO:0000256" key="8">
    <source>
        <dbReference type="SAM" id="Phobius"/>
    </source>
</evidence>
<dbReference type="EMBL" id="JAWDKC010000025">
    <property type="protein sequence ID" value="MDV0445904.1"/>
    <property type="molecule type" value="Genomic_DNA"/>
</dbReference>
<feature type="compositionally biased region" description="Low complexity" evidence="7">
    <location>
        <begin position="1"/>
        <end position="25"/>
    </location>
</feature>
<dbReference type="SMART" id="SM00382">
    <property type="entry name" value="AAA"/>
    <property type="match status" value="1"/>
</dbReference>
<feature type="transmembrane region" description="Helical" evidence="8">
    <location>
        <begin position="252"/>
        <end position="271"/>
    </location>
</feature>
<feature type="transmembrane region" description="Helical" evidence="8">
    <location>
        <begin position="346"/>
        <end position="367"/>
    </location>
</feature>
<dbReference type="Proteomes" id="UP001272052">
    <property type="component" value="Unassembled WGS sequence"/>
</dbReference>
<dbReference type="Pfam" id="PF00005">
    <property type="entry name" value="ABC_tran"/>
    <property type="match status" value="1"/>
</dbReference>
<dbReference type="Gene3D" id="3.40.50.300">
    <property type="entry name" value="P-loop containing nucleotide triphosphate hydrolases"/>
    <property type="match status" value="1"/>
</dbReference>
<accession>A0ABU3VR66</accession>
<dbReference type="InterPro" id="IPR011527">
    <property type="entry name" value="ABC1_TM_dom"/>
</dbReference>
<dbReference type="PANTHER" id="PTHR43394">
    <property type="entry name" value="ATP-DEPENDENT PERMEASE MDL1, MITOCHONDRIAL"/>
    <property type="match status" value="1"/>
</dbReference>
<keyword evidence="3" id="KW-0547">Nucleotide-binding</keyword>
<evidence type="ECO:0000256" key="7">
    <source>
        <dbReference type="SAM" id="MobiDB-lite"/>
    </source>
</evidence>
<dbReference type="CDD" id="cd18547">
    <property type="entry name" value="ABC_6TM_Tm288_like"/>
    <property type="match status" value="1"/>
</dbReference>
<dbReference type="PROSITE" id="PS50893">
    <property type="entry name" value="ABC_TRANSPORTER_2"/>
    <property type="match status" value="1"/>
</dbReference>
<protein>
    <submittedName>
        <fullName evidence="11">ABC transporter ATP-binding protein</fullName>
    </submittedName>
</protein>
<evidence type="ECO:0000259" key="9">
    <source>
        <dbReference type="PROSITE" id="PS50893"/>
    </source>
</evidence>
<dbReference type="RefSeq" id="WP_318786334.1">
    <property type="nucleotide sequence ID" value="NZ_JAWDKC010000025.1"/>
</dbReference>
<comment type="subcellular location">
    <subcellularLocation>
        <location evidence="1">Membrane</location>
        <topology evidence="1">Multi-pass membrane protein</topology>
    </subcellularLocation>
</comment>
<feature type="transmembrane region" description="Helical" evidence="8">
    <location>
        <begin position="146"/>
        <end position="169"/>
    </location>
</feature>
<keyword evidence="12" id="KW-1185">Reference proteome</keyword>
<evidence type="ECO:0000256" key="4">
    <source>
        <dbReference type="ARBA" id="ARBA00022840"/>
    </source>
</evidence>
<evidence type="ECO:0000256" key="2">
    <source>
        <dbReference type="ARBA" id="ARBA00022692"/>
    </source>
</evidence>
<feature type="domain" description="ABC transporter" evidence="9">
    <location>
        <begin position="429"/>
        <end position="663"/>
    </location>
</feature>
<keyword evidence="4 11" id="KW-0067">ATP-binding</keyword>
<dbReference type="SUPFAM" id="SSF90123">
    <property type="entry name" value="ABC transporter transmembrane region"/>
    <property type="match status" value="1"/>
</dbReference>
<proteinExistence type="predicted"/>
<feature type="transmembrane region" description="Helical" evidence="8">
    <location>
        <begin position="72"/>
        <end position="95"/>
    </location>
</feature>
<organism evidence="11 12">
    <name type="scientific">Methanimicrococcus hacksteinii</name>
    <dbReference type="NCBI Taxonomy" id="3028293"/>
    <lineage>
        <taxon>Archaea</taxon>
        <taxon>Methanobacteriati</taxon>
        <taxon>Methanobacteriota</taxon>
        <taxon>Stenosarchaea group</taxon>
        <taxon>Methanomicrobia</taxon>
        <taxon>Methanosarcinales</taxon>
        <taxon>Methanosarcinaceae</taxon>
        <taxon>Methanimicrococcus</taxon>
    </lineage>
</organism>
<dbReference type="CDD" id="cd03254">
    <property type="entry name" value="ABCC_Glucan_exporter_like"/>
    <property type="match status" value="1"/>
</dbReference>
<comment type="caution">
    <text evidence="11">The sequence shown here is derived from an EMBL/GenBank/DDBJ whole genome shotgun (WGS) entry which is preliminary data.</text>
</comment>
<evidence type="ECO:0000256" key="3">
    <source>
        <dbReference type="ARBA" id="ARBA00022741"/>
    </source>
</evidence>
<feature type="domain" description="ABC transmembrane type-1" evidence="10">
    <location>
        <begin position="75"/>
        <end position="395"/>
    </location>
</feature>